<dbReference type="PROSITE" id="PS50893">
    <property type="entry name" value="ABC_TRANSPORTER_2"/>
    <property type="match status" value="1"/>
</dbReference>
<dbReference type="Pfam" id="PF00005">
    <property type="entry name" value="ABC_tran"/>
    <property type="match status" value="1"/>
</dbReference>
<dbReference type="InterPro" id="IPR036640">
    <property type="entry name" value="ABC1_TM_sf"/>
</dbReference>
<dbReference type="InterPro" id="IPR003593">
    <property type="entry name" value="AAA+_ATPase"/>
</dbReference>
<dbReference type="PROSITE" id="PS50929">
    <property type="entry name" value="ABC_TM1F"/>
    <property type="match status" value="1"/>
</dbReference>
<dbReference type="AlphaFoldDB" id="A0A7X5Y7Z2"/>
<dbReference type="GO" id="GO:0005524">
    <property type="term" value="F:ATP binding"/>
    <property type="evidence" value="ECO:0007669"/>
    <property type="project" value="UniProtKB-KW"/>
</dbReference>
<feature type="transmembrane region" description="Helical" evidence="7">
    <location>
        <begin position="245"/>
        <end position="263"/>
    </location>
</feature>
<dbReference type="GO" id="GO:0005886">
    <property type="term" value="C:plasma membrane"/>
    <property type="evidence" value="ECO:0007669"/>
    <property type="project" value="UniProtKB-SubCell"/>
</dbReference>
<feature type="transmembrane region" description="Helical" evidence="7">
    <location>
        <begin position="59"/>
        <end position="81"/>
    </location>
</feature>
<feature type="transmembrane region" description="Helical" evidence="7">
    <location>
        <begin position="126"/>
        <end position="152"/>
    </location>
</feature>
<evidence type="ECO:0000256" key="6">
    <source>
        <dbReference type="ARBA" id="ARBA00023136"/>
    </source>
</evidence>
<evidence type="ECO:0000256" key="2">
    <source>
        <dbReference type="ARBA" id="ARBA00022692"/>
    </source>
</evidence>
<keyword evidence="6 7" id="KW-0472">Membrane</keyword>
<dbReference type="InterPro" id="IPR017871">
    <property type="entry name" value="ABC_transporter-like_CS"/>
</dbReference>
<keyword evidence="5 7" id="KW-1133">Transmembrane helix</keyword>
<evidence type="ECO:0000313" key="10">
    <source>
        <dbReference type="EMBL" id="NJC06468.1"/>
    </source>
</evidence>
<comment type="caution">
    <text evidence="10">The sequence shown here is derived from an EMBL/GenBank/DDBJ whole genome shotgun (WGS) entry which is preliminary data.</text>
</comment>
<evidence type="ECO:0000313" key="11">
    <source>
        <dbReference type="Proteomes" id="UP000558192"/>
    </source>
</evidence>
<organism evidence="10 11">
    <name type="scientific">Sphingomonas kaistensis</name>
    <dbReference type="NCBI Taxonomy" id="298708"/>
    <lineage>
        <taxon>Bacteria</taxon>
        <taxon>Pseudomonadati</taxon>
        <taxon>Pseudomonadota</taxon>
        <taxon>Alphaproteobacteria</taxon>
        <taxon>Sphingomonadales</taxon>
        <taxon>Sphingomonadaceae</taxon>
        <taxon>Sphingomonas</taxon>
    </lineage>
</organism>
<dbReference type="InterPro" id="IPR039421">
    <property type="entry name" value="Type_1_exporter"/>
</dbReference>
<evidence type="ECO:0000256" key="4">
    <source>
        <dbReference type="ARBA" id="ARBA00022840"/>
    </source>
</evidence>
<dbReference type="PANTHER" id="PTHR24221">
    <property type="entry name" value="ATP-BINDING CASSETTE SUB-FAMILY B"/>
    <property type="match status" value="1"/>
</dbReference>
<dbReference type="SUPFAM" id="SSF90123">
    <property type="entry name" value="ABC transporter transmembrane region"/>
    <property type="match status" value="1"/>
</dbReference>
<comment type="subcellular location">
    <subcellularLocation>
        <location evidence="1">Cell membrane</location>
        <topology evidence="1">Multi-pass membrane protein</topology>
    </subcellularLocation>
</comment>
<dbReference type="InterPro" id="IPR011527">
    <property type="entry name" value="ABC1_TM_dom"/>
</dbReference>
<accession>A0A7X5Y7Z2</accession>
<dbReference type="Gene3D" id="1.20.1560.10">
    <property type="entry name" value="ABC transporter type 1, transmembrane domain"/>
    <property type="match status" value="1"/>
</dbReference>
<gene>
    <name evidence="10" type="ORF">GGQ97_002261</name>
</gene>
<evidence type="ECO:0000256" key="7">
    <source>
        <dbReference type="SAM" id="Phobius"/>
    </source>
</evidence>
<feature type="transmembrane region" description="Helical" evidence="7">
    <location>
        <begin position="21"/>
        <end position="47"/>
    </location>
</feature>
<dbReference type="RefSeq" id="WP_168069689.1">
    <property type="nucleotide sequence ID" value="NZ_JAATJC010000001.1"/>
</dbReference>
<keyword evidence="11" id="KW-1185">Reference proteome</keyword>
<dbReference type="GO" id="GO:0034040">
    <property type="term" value="F:ATPase-coupled lipid transmembrane transporter activity"/>
    <property type="evidence" value="ECO:0007669"/>
    <property type="project" value="TreeGrafter"/>
</dbReference>
<dbReference type="InterPro" id="IPR003439">
    <property type="entry name" value="ABC_transporter-like_ATP-bd"/>
</dbReference>
<dbReference type="SMART" id="SM00382">
    <property type="entry name" value="AAA"/>
    <property type="match status" value="1"/>
</dbReference>
<dbReference type="Proteomes" id="UP000558192">
    <property type="component" value="Unassembled WGS sequence"/>
</dbReference>
<dbReference type="InterPro" id="IPR027417">
    <property type="entry name" value="P-loop_NTPase"/>
</dbReference>
<protein>
    <submittedName>
        <fullName evidence="10">ATP-binding cassette subfamily B protein</fullName>
    </submittedName>
</protein>
<feature type="transmembrane region" description="Helical" evidence="7">
    <location>
        <begin position="158"/>
        <end position="177"/>
    </location>
</feature>
<reference evidence="10 11" key="1">
    <citation type="submission" date="2020-03" db="EMBL/GenBank/DDBJ databases">
        <title>Genomic Encyclopedia of Type Strains, Phase IV (KMG-IV): sequencing the most valuable type-strain genomes for metagenomic binning, comparative biology and taxonomic classification.</title>
        <authorList>
            <person name="Goeker M."/>
        </authorList>
    </citation>
    <scope>NUCLEOTIDE SEQUENCE [LARGE SCALE GENOMIC DNA]</scope>
    <source>
        <strain evidence="10 11">DSM 16846</strain>
    </source>
</reference>
<keyword evidence="4 10" id="KW-0067">ATP-binding</keyword>
<feature type="domain" description="ABC transporter" evidence="8">
    <location>
        <begin position="334"/>
        <end position="549"/>
    </location>
</feature>
<dbReference type="EMBL" id="JAATJC010000001">
    <property type="protein sequence ID" value="NJC06468.1"/>
    <property type="molecule type" value="Genomic_DNA"/>
</dbReference>
<feature type="domain" description="ABC transmembrane type-1" evidence="9">
    <location>
        <begin position="27"/>
        <end position="302"/>
    </location>
</feature>
<evidence type="ECO:0000256" key="3">
    <source>
        <dbReference type="ARBA" id="ARBA00022741"/>
    </source>
</evidence>
<dbReference type="GO" id="GO:0016887">
    <property type="term" value="F:ATP hydrolysis activity"/>
    <property type="evidence" value="ECO:0007669"/>
    <property type="project" value="InterPro"/>
</dbReference>
<dbReference type="Gene3D" id="3.40.50.300">
    <property type="entry name" value="P-loop containing nucleotide triphosphate hydrolases"/>
    <property type="match status" value="1"/>
</dbReference>
<dbReference type="PROSITE" id="PS00211">
    <property type="entry name" value="ABC_TRANSPORTER_1"/>
    <property type="match status" value="1"/>
</dbReference>
<keyword evidence="2 7" id="KW-0812">Transmembrane</keyword>
<name>A0A7X5Y7Z2_9SPHN</name>
<evidence type="ECO:0000259" key="9">
    <source>
        <dbReference type="PROSITE" id="PS50929"/>
    </source>
</evidence>
<sequence>MSPLRSLRLIVAALPDGGRRRLGVLALATIAGGLFEFALLAALVMLIRRWLDGGGAEGAALLFVAAALAAGAIRFALLVLTQRLAFDTGHRLIVAVQRRVLARDWPTHVAARTSGPLAAIDFAEQWLFSALLPLLQAAGALVLAVGILAGLLWLDAPAALAAAGVLSLLFVASNLLVRGRLRRAGDELGDGFENRIAAVQEHVGAMRELILGGARGQAAERFRRIDARLADARTALLTAQGVPRILVESLGLVVLALVAWWLAGREGGLAAALPTLAALGLGAQRLLPLLQQVNQSYNALASTGAIQERMAALLAEPDLDLSPPPPALPFATEIRLEDVTFRYPGRDEPALAGIDLLIRRGERIALAGPNGSGKSTLADLVMGLLQPSHGQVLIDGTPLSRDLTPAWQRNVAHVPQSPFVADTTLLANIAFMDPSPDTRRVLDAVRLAGLDELVAMLPDGLATRVGDRGQLLSGGQRQRLALARALYRPAPLLVLDEATSALDPGSEAHVLSALDGLQERGTTILLIAHRDTMMAGCDRVVRLKSGRLA</sequence>
<dbReference type="SUPFAM" id="SSF52540">
    <property type="entry name" value="P-loop containing nucleoside triphosphate hydrolases"/>
    <property type="match status" value="1"/>
</dbReference>
<evidence type="ECO:0000256" key="5">
    <source>
        <dbReference type="ARBA" id="ARBA00022989"/>
    </source>
</evidence>
<keyword evidence="3" id="KW-0547">Nucleotide-binding</keyword>
<dbReference type="PANTHER" id="PTHR24221:SF654">
    <property type="entry name" value="ATP-BINDING CASSETTE SUB-FAMILY B MEMBER 6"/>
    <property type="match status" value="1"/>
</dbReference>
<evidence type="ECO:0000259" key="8">
    <source>
        <dbReference type="PROSITE" id="PS50893"/>
    </source>
</evidence>
<evidence type="ECO:0000256" key="1">
    <source>
        <dbReference type="ARBA" id="ARBA00004651"/>
    </source>
</evidence>
<dbReference type="CDD" id="cd03228">
    <property type="entry name" value="ABCC_MRP_Like"/>
    <property type="match status" value="1"/>
</dbReference>
<dbReference type="GO" id="GO:0140359">
    <property type="term" value="F:ABC-type transporter activity"/>
    <property type="evidence" value="ECO:0007669"/>
    <property type="project" value="InterPro"/>
</dbReference>
<proteinExistence type="predicted"/>